<proteinExistence type="predicted"/>
<gene>
    <name evidence="3" type="primary">106067276</name>
</gene>
<organism evidence="3 4">
    <name type="scientific">Biomphalaria glabrata</name>
    <name type="common">Bloodfluke planorb</name>
    <name type="synonym">Freshwater snail</name>
    <dbReference type="NCBI Taxonomy" id="6526"/>
    <lineage>
        <taxon>Eukaryota</taxon>
        <taxon>Metazoa</taxon>
        <taxon>Spiralia</taxon>
        <taxon>Lophotrochozoa</taxon>
        <taxon>Mollusca</taxon>
        <taxon>Gastropoda</taxon>
        <taxon>Heterobranchia</taxon>
        <taxon>Euthyneura</taxon>
        <taxon>Panpulmonata</taxon>
        <taxon>Hygrophila</taxon>
        <taxon>Lymnaeoidea</taxon>
        <taxon>Planorbidae</taxon>
        <taxon>Biomphalaria</taxon>
    </lineage>
</organism>
<evidence type="ECO:0000256" key="2">
    <source>
        <dbReference type="SAM" id="SignalP"/>
    </source>
</evidence>
<evidence type="ECO:0000313" key="4">
    <source>
        <dbReference type="Proteomes" id="UP000076420"/>
    </source>
</evidence>
<protein>
    <recommendedName>
        <fullName evidence="5">Vesicular, overexpressed in cancer, prosurvival protein 1</fullName>
    </recommendedName>
</protein>
<dbReference type="KEGG" id="bgt:106067276"/>
<keyword evidence="2" id="KW-0732">Signal</keyword>
<keyword evidence="1" id="KW-0472">Membrane</keyword>
<dbReference type="VEuPathDB" id="VectorBase:BGLB028887"/>
<feature type="signal peptide" evidence="2">
    <location>
        <begin position="1"/>
        <end position="20"/>
    </location>
</feature>
<accession>A0A2C9LAV8</accession>
<keyword evidence="1" id="KW-0812">Transmembrane</keyword>
<evidence type="ECO:0000256" key="1">
    <source>
        <dbReference type="SAM" id="Phobius"/>
    </source>
</evidence>
<feature type="chain" id="PRO_5012428987" description="Vesicular, overexpressed in cancer, prosurvival protein 1" evidence="2">
    <location>
        <begin position="21"/>
        <end position="177"/>
    </location>
</feature>
<dbReference type="Proteomes" id="UP000076420">
    <property type="component" value="Unassembled WGS sequence"/>
</dbReference>
<dbReference type="VEuPathDB" id="VectorBase:BGLAX_044805"/>
<evidence type="ECO:0000313" key="3">
    <source>
        <dbReference type="EnsemblMetazoa" id="BGLB028887-PA"/>
    </source>
</evidence>
<dbReference type="OrthoDB" id="116078at2759"/>
<keyword evidence="1" id="KW-1133">Transmembrane helix</keyword>
<name>A0A2C9LAV8_BIOGL</name>
<sequence length="177" mass="19427">MIEYHLFLACLFACPSLGFAFIGYSCTRPYKLELYNYECEQFICDFGCCGPEDDQYCCMKYPGPIIGIVIGVVLFIALIVFVIFCYKTKCRYCPTVCKSQNRIFLPGIAIVSTQNQMVATNGYPLSTYGNAGTEPTPFGINDAGYTNYGQQPPLGGYTANGATQGPVFTYATPSTLT</sequence>
<evidence type="ECO:0008006" key="5">
    <source>
        <dbReference type="Google" id="ProtNLM"/>
    </source>
</evidence>
<dbReference type="EnsemblMetazoa" id="BGLB028887-RA">
    <property type="protein sequence ID" value="BGLB028887-PA"/>
    <property type="gene ID" value="BGLB028887"/>
</dbReference>
<dbReference type="AlphaFoldDB" id="A0A2C9LAV8"/>
<reference evidence="3" key="1">
    <citation type="submission" date="2020-05" db="UniProtKB">
        <authorList>
            <consortium name="EnsemblMetazoa"/>
        </authorList>
    </citation>
    <scope>IDENTIFICATION</scope>
    <source>
        <strain evidence="3">BB02</strain>
    </source>
</reference>
<feature type="transmembrane region" description="Helical" evidence="1">
    <location>
        <begin position="65"/>
        <end position="86"/>
    </location>
</feature>